<protein>
    <submittedName>
        <fullName evidence="1">Uncharacterized protein</fullName>
    </submittedName>
</protein>
<reference evidence="1" key="1">
    <citation type="submission" date="2006-04" db="EMBL/GenBank/DDBJ databases">
        <authorList>
            <person name="Seshadri R."/>
            <person name="Federici B.A."/>
        </authorList>
    </citation>
    <scope>NUCLEOTIDE SEQUENCE [LARGE SCALE GENOMIC DNA]</scope>
</reference>
<evidence type="ECO:0000313" key="2">
    <source>
        <dbReference type="Proteomes" id="UP000054075"/>
    </source>
</evidence>
<name>A8PPL8_9COXI</name>
<dbReference type="EMBL" id="AAQJ02000001">
    <property type="protein sequence ID" value="EDP45928.1"/>
    <property type="molecule type" value="Genomic_DNA"/>
</dbReference>
<reference evidence="1" key="2">
    <citation type="submission" date="2007-10" db="EMBL/GenBank/DDBJ databases">
        <authorList>
            <person name="Myers G.S."/>
        </authorList>
    </citation>
    <scope>NUCLEOTIDE SEQUENCE [LARGE SCALE GENOMIC DNA]</scope>
</reference>
<evidence type="ECO:0000313" key="1">
    <source>
        <dbReference type="EMBL" id="EDP45928.1"/>
    </source>
</evidence>
<dbReference type="Proteomes" id="UP000054075">
    <property type="component" value="Unassembled WGS sequence"/>
</dbReference>
<organism evidence="1 2">
    <name type="scientific">Rickettsiella grylli</name>
    <dbReference type="NCBI Taxonomy" id="59196"/>
    <lineage>
        <taxon>Bacteria</taxon>
        <taxon>Pseudomonadati</taxon>
        <taxon>Pseudomonadota</taxon>
        <taxon>Gammaproteobacteria</taxon>
        <taxon>Legionellales</taxon>
        <taxon>Coxiellaceae</taxon>
        <taxon>Rickettsiella</taxon>
    </lineage>
</organism>
<comment type="caution">
    <text evidence="1">The sequence shown here is derived from an EMBL/GenBank/DDBJ whole genome shotgun (WGS) entry which is preliminary data.</text>
</comment>
<sequence length="754" mass="86179">MQYIFSPDGRQAIADGIITLEQYLQISSNECYSLQYLFSSDGRQAIANGTITLEQYLQIPLHERNINIWDGRHRVESLLTPDEKQAMAEGIITREQYFKIPLHECYSMKYLFSPDGRQAMAERIITLEQYLRIPPHERFSMECLFSPDGRQAIAEGIITLEQYLQIPTYNRETMNETMKDLFLLCWQIVAKAIITLKRYPQPSTYNRGTMKYLFSSDGRQAVIEGIITLEQYLQIPWHDRFSMKYLFSPDGRQAMAEGIITLEQYLQIPRYERQNAMIALRDQDTRQRIINGQITVENILGIHPHLDDNNDVVAIPHINGTQSTHTASVHQSVSESAIRLANRYKSKIDGVGLERTIRKTQAYINSLTDDSEKNKVAQRGFLRIVAPNHTFTDPISKVSTRQLLALAFLALHDDEKRVGSLEDAQMQFVEALYEVQRGYNLSELGIDQGGPDRYVCSAGTFNKFIEKLHGIHPDCQLLYMTNATASLKLPIVVREEAVRYLTTFANANTADALARLIEQIKEDGVGVIWDHIKNNVAKLMFDEFSSLYKNRADSHFSNLVEAGKEVELGDLTTFQEQVQNGNCLSNHSSTLEMQKEDIINQEETFLVKDDKDVELNDLSTFQKIAIQLDKLENKAKNLYDRGAILAYCKATNIVRLLRDLNHRCFTEKKIDSKTYKEKAFDIISQERLVLDKHRGYKQILGNLLILITTLGMGQLINKGCTGNFLFFKTDSAKHIDTLSNIIDKIELTSPNQAL</sequence>
<proteinExistence type="predicted"/>
<dbReference type="AlphaFoldDB" id="A8PPL8"/>
<keyword evidence="2" id="KW-1185">Reference proteome</keyword>
<gene>
    <name evidence="1" type="ORF">RICGR_1333</name>
</gene>
<accession>A8PPL8</accession>